<gene>
    <name evidence="2" type="ORF">RMCC_5795</name>
</gene>
<organism evidence="2 3">
    <name type="scientific">Mycolicibacterium canariasense</name>
    <name type="common">Mycobacterium canariasense</name>
    <dbReference type="NCBI Taxonomy" id="228230"/>
    <lineage>
        <taxon>Bacteria</taxon>
        <taxon>Bacillati</taxon>
        <taxon>Actinomycetota</taxon>
        <taxon>Actinomycetes</taxon>
        <taxon>Mycobacteriales</taxon>
        <taxon>Mycobacteriaceae</taxon>
        <taxon>Mycolicibacterium</taxon>
    </lineage>
</organism>
<feature type="domain" description="Helix-turn-helix" evidence="1">
    <location>
        <begin position="12"/>
        <end position="57"/>
    </location>
</feature>
<sequence>MTAQPRRWGTKSDVAEHLQVSTKTVERMTERGELRAYAVGRRLVRYDMAEVDAMLAADTEAVD</sequence>
<comment type="caution">
    <text evidence="2">The sequence shown here is derived from an EMBL/GenBank/DDBJ whole genome shotgun (WGS) entry which is preliminary data.</text>
</comment>
<evidence type="ECO:0000313" key="3">
    <source>
        <dbReference type="Proteomes" id="UP000069443"/>
    </source>
</evidence>
<dbReference type="AlphaFoldDB" id="A0A100WIJ7"/>
<dbReference type="InterPro" id="IPR010093">
    <property type="entry name" value="SinI_DNA-bd"/>
</dbReference>
<dbReference type="STRING" id="228230.RMCC_5795"/>
<dbReference type="RefSeq" id="WP_062659597.1">
    <property type="nucleotide sequence ID" value="NZ_BCSY01000111.1"/>
</dbReference>
<dbReference type="Pfam" id="PF12728">
    <property type="entry name" value="HTH_17"/>
    <property type="match status" value="1"/>
</dbReference>
<dbReference type="InterPro" id="IPR041657">
    <property type="entry name" value="HTH_17"/>
</dbReference>
<dbReference type="EMBL" id="BCSY01000111">
    <property type="protein sequence ID" value="GAS98830.1"/>
    <property type="molecule type" value="Genomic_DNA"/>
</dbReference>
<dbReference type="SUPFAM" id="SSF46955">
    <property type="entry name" value="Putative DNA-binding domain"/>
    <property type="match status" value="1"/>
</dbReference>
<dbReference type="Proteomes" id="UP000069443">
    <property type="component" value="Unassembled WGS sequence"/>
</dbReference>
<reference evidence="3" key="2">
    <citation type="submission" date="2016-02" db="EMBL/GenBank/DDBJ databases">
        <title>Draft genome sequence of five rapidly growing Mycobacterium species.</title>
        <authorList>
            <person name="Katahira K."/>
            <person name="Gotou Y."/>
            <person name="Iida K."/>
            <person name="Ogura Y."/>
            <person name="Hayashi T."/>
        </authorList>
    </citation>
    <scope>NUCLEOTIDE SEQUENCE [LARGE SCALE GENOMIC DNA]</scope>
    <source>
        <strain evidence="3">JCM15298</strain>
    </source>
</reference>
<keyword evidence="3" id="KW-1185">Reference proteome</keyword>
<dbReference type="InterPro" id="IPR009061">
    <property type="entry name" value="DNA-bd_dom_put_sf"/>
</dbReference>
<protein>
    <submittedName>
        <fullName evidence="2">Putative phage excisionase</fullName>
    </submittedName>
</protein>
<accession>A0A100WIJ7</accession>
<proteinExistence type="predicted"/>
<name>A0A100WIJ7_MYCCR</name>
<dbReference type="OrthoDB" id="4870800at2"/>
<reference evidence="3" key="1">
    <citation type="journal article" date="2016" name="Genome Announc.">
        <title>Draft Genome Sequences of Five Rapidly Growing Mycobacterium Species, M. thermoresistibile, M. fortuitum subsp. acetamidolyticum, M. canariasense, M. brisbanense, and M. novocastrense.</title>
        <authorList>
            <person name="Katahira K."/>
            <person name="Ogura Y."/>
            <person name="Gotoh Y."/>
            <person name="Hayashi T."/>
        </authorList>
    </citation>
    <scope>NUCLEOTIDE SEQUENCE [LARGE SCALE GENOMIC DNA]</scope>
    <source>
        <strain evidence="3">JCM15298</strain>
    </source>
</reference>
<dbReference type="NCBIfam" id="TIGR01764">
    <property type="entry name" value="excise"/>
    <property type="match status" value="1"/>
</dbReference>
<evidence type="ECO:0000259" key="1">
    <source>
        <dbReference type="Pfam" id="PF12728"/>
    </source>
</evidence>
<dbReference type="GO" id="GO:0003677">
    <property type="term" value="F:DNA binding"/>
    <property type="evidence" value="ECO:0007669"/>
    <property type="project" value="InterPro"/>
</dbReference>
<evidence type="ECO:0000313" key="2">
    <source>
        <dbReference type="EMBL" id="GAS98830.1"/>
    </source>
</evidence>